<accession>A0A7J4ZQY0</accession>
<organism evidence="1 2">
    <name type="scientific">Oryzomonas japonica</name>
    <dbReference type="NCBI Taxonomy" id="2603858"/>
    <lineage>
        <taxon>Bacteria</taxon>
        <taxon>Pseudomonadati</taxon>
        <taxon>Thermodesulfobacteriota</taxon>
        <taxon>Desulfuromonadia</taxon>
        <taxon>Geobacterales</taxon>
        <taxon>Geobacteraceae</taxon>
        <taxon>Oryzomonas</taxon>
    </lineage>
</organism>
<gene>
    <name evidence="1" type="ORF">F6V25_07505</name>
</gene>
<protein>
    <submittedName>
        <fullName evidence="1">Uncharacterized protein</fullName>
    </submittedName>
</protein>
<dbReference type="EMBL" id="VZQZ01000004">
    <property type="protein sequence ID" value="KAB0665561.1"/>
    <property type="molecule type" value="Genomic_DNA"/>
</dbReference>
<comment type="caution">
    <text evidence="1">The sequence shown here is derived from an EMBL/GenBank/DDBJ whole genome shotgun (WGS) entry which is preliminary data.</text>
</comment>
<dbReference type="AlphaFoldDB" id="A0A7J4ZQY0"/>
<name>A0A7J4ZQY0_9BACT</name>
<proteinExistence type="predicted"/>
<evidence type="ECO:0000313" key="1">
    <source>
        <dbReference type="EMBL" id="KAB0665561.1"/>
    </source>
</evidence>
<sequence>MPKAKTEIVPAGACHIPAIAEHVRAADRAELWAAARLTPAEGMARALERSTMAWTGLMADRPVCMFGVVPSSILGNVGRPWMVGTRHLDEHPFVFLRRCQGGVTTMRERFDRLENRVDARNERAIRWLAWLGFEIGPAPEKLGPFGLLFFRFGMGGVR</sequence>
<keyword evidence="2" id="KW-1185">Reference proteome</keyword>
<evidence type="ECO:0000313" key="2">
    <source>
        <dbReference type="Proteomes" id="UP000420562"/>
    </source>
</evidence>
<reference evidence="1 2" key="1">
    <citation type="submission" date="2019-09" db="EMBL/GenBank/DDBJ databases">
        <title>Geobacter sp. Red96, a novel strain isolated from paddy soil.</title>
        <authorList>
            <person name="Xu Z."/>
            <person name="Masuda Y."/>
            <person name="Itoh H."/>
            <person name="Senoo K."/>
        </authorList>
    </citation>
    <scope>NUCLEOTIDE SEQUENCE [LARGE SCALE GENOMIC DNA]</scope>
    <source>
        <strain evidence="1 2">Red96</strain>
    </source>
</reference>
<dbReference type="Proteomes" id="UP000420562">
    <property type="component" value="Unassembled WGS sequence"/>
</dbReference>
<dbReference type="RefSeq" id="WP_151127997.1">
    <property type="nucleotide sequence ID" value="NZ_VZQZ01000004.1"/>
</dbReference>